<dbReference type="EMBL" id="JABFAF010000012">
    <property type="protein sequence ID" value="MBA0872297.1"/>
    <property type="molecule type" value="Genomic_DNA"/>
</dbReference>
<reference evidence="1 2" key="1">
    <citation type="journal article" date="2019" name="Genome Biol. Evol.">
        <title>Insights into the evolution of the New World diploid cottons (Gossypium, subgenus Houzingenia) based on genome sequencing.</title>
        <authorList>
            <person name="Grover C.E."/>
            <person name="Arick M.A. 2nd"/>
            <person name="Thrash A."/>
            <person name="Conover J.L."/>
            <person name="Sanders W.S."/>
            <person name="Peterson D.G."/>
            <person name="Frelichowski J.E."/>
            <person name="Scheffler J.A."/>
            <person name="Scheffler B.E."/>
            <person name="Wendel J.F."/>
        </authorList>
    </citation>
    <scope>NUCLEOTIDE SEQUENCE [LARGE SCALE GENOMIC DNA]</scope>
    <source>
        <strain evidence="1">1</strain>
        <tissue evidence="1">Leaf</tissue>
    </source>
</reference>
<name>A0A7J9MN35_GOSSC</name>
<accession>A0A7J9MN35</accession>
<dbReference type="AlphaFoldDB" id="A0A7J9MN35"/>
<protein>
    <submittedName>
        <fullName evidence="1">Uncharacterized protein</fullName>
    </submittedName>
</protein>
<keyword evidence="2" id="KW-1185">Reference proteome</keyword>
<feature type="non-terminal residue" evidence="1">
    <location>
        <position position="131"/>
    </location>
</feature>
<evidence type="ECO:0000313" key="2">
    <source>
        <dbReference type="Proteomes" id="UP000593576"/>
    </source>
</evidence>
<dbReference type="Proteomes" id="UP000593576">
    <property type="component" value="Unassembled WGS sequence"/>
</dbReference>
<feature type="non-terminal residue" evidence="1">
    <location>
        <position position="1"/>
    </location>
</feature>
<comment type="caution">
    <text evidence="1">The sequence shown here is derived from an EMBL/GenBank/DDBJ whole genome shotgun (WGS) entry which is preliminary data.</text>
</comment>
<evidence type="ECO:0000313" key="1">
    <source>
        <dbReference type="EMBL" id="MBA0872297.1"/>
    </source>
</evidence>
<dbReference type="OrthoDB" id="1738629at2759"/>
<sequence length="131" mass="15267">GSREKRPSQSVVIIVSPNSQRIVGNPNSQRVVNYSNSHRCRTTQGGRFVYLVVRFIRSFQQHPKNRSLAQTMLDILETTHDSLRMQEAKTIREFYAKLCDLSNQVFGLGEEYSDARLVRKVLRYLFERFSI</sequence>
<organism evidence="1 2">
    <name type="scientific">Gossypium schwendimanii</name>
    <name type="common">Cotton</name>
    <dbReference type="NCBI Taxonomy" id="34291"/>
    <lineage>
        <taxon>Eukaryota</taxon>
        <taxon>Viridiplantae</taxon>
        <taxon>Streptophyta</taxon>
        <taxon>Embryophyta</taxon>
        <taxon>Tracheophyta</taxon>
        <taxon>Spermatophyta</taxon>
        <taxon>Magnoliopsida</taxon>
        <taxon>eudicotyledons</taxon>
        <taxon>Gunneridae</taxon>
        <taxon>Pentapetalae</taxon>
        <taxon>rosids</taxon>
        <taxon>malvids</taxon>
        <taxon>Malvales</taxon>
        <taxon>Malvaceae</taxon>
        <taxon>Malvoideae</taxon>
        <taxon>Gossypium</taxon>
    </lineage>
</organism>
<proteinExistence type="predicted"/>
<gene>
    <name evidence="1" type="ORF">Goshw_010785</name>
</gene>